<dbReference type="HAMAP" id="MF_01398">
    <property type="entry name" value="ATP_synth_b_bprime"/>
    <property type="match status" value="1"/>
</dbReference>
<dbReference type="PANTHER" id="PTHR11910">
    <property type="entry name" value="ATP SYNTHASE DELTA CHAIN"/>
    <property type="match status" value="1"/>
</dbReference>
<name>A0A850PMF3_9MYCO</name>
<evidence type="ECO:0000256" key="10">
    <source>
        <dbReference type="ARBA" id="ARBA00023065"/>
    </source>
</evidence>
<keyword evidence="7 17" id="KW-0812">Transmembrane</keyword>
<evidence type="ECO:0000256" key="18">
    <source>
        <dbReference type="HAMAP-Rule" id="MF_01416"/>
    </source>
</evidence>
<comment type="subunit">
    <text evidence="16 17">F-type ATPases have 2 components, F(1) - the catalytic core - and F(0) - the membrane proton channel. F(1) has five subunits: alpha(3), beta(3), gamma(1), delta(1), epsilon(1). F(0) has three main subunits: a(1), b(2) and c(10-14). The alpha and beta chains form an alternating ring which encloses part of the gamma chain. F(1) is attached to F(0) by a central stalk formed by the gamma and epsilon chains, while a peripheral stalk is formed by the delta and b chains.</text>
</comment>
<evidence type="ECO:0000256" key="14">
    <source>
        <dbReference type="ARBA" id="ARBA00024925"/>
    </source>
</evidence>
<dbReference type="CDD" id="cd06503">
    <property type="entry name" value="ATP-synt_Fo_b"/>
    <property type="match status" value="1"/>
</dbReference>
<comment type="subcellular location">
    <subcellularLocation>
        <location evidence="18">Cell membrane</location>
        <topology evidence="18">Peripheral membrane protein</topology>
    </subcellularLocation>
    <subcellularLocation>
        <location evidence="1 17">Cell membrane</location>
        <topology evidence="1 17">Single-pass membrane protein</topology>
    </subcellularLocation>
</comment>
<comment type="function">
    <text evidence="15 17">F(1)F(0) ATP synthase produces ATP from ADP in the presence of a proton or sodium gradient. F-type ATPases consist of two structural domains, F(1) containing the extramembraneous catalytic core and F(0) containing the membrane proton channel, linked together by a central stalk and a peripheral stalk. During catalysis, ATP synthesis in the catalytic domain of F(1) is coupled via a rotary mechanism of the central stalk subunits to proton translocation.</text>
</comment>
<keyword evidence="8 17" id="KW-0375">Hydrogen ion transport</keyword>
<evidence type="ECO:0000256" key="4">
    <source>
        <dbReference type="ARBA" id="ARBA00022448"/>
    </source>
</evidence>
<evidence type="ECO:0000256" key="13">
    <source>
        <dbReference type="ARBA" id="ARBA00023310"/>
    </source>
</evidence>
<evidence type="ECO:0000313" key="21">
    <source>
        <dbReference type="Proteomes" id="UP000570517"/>
    </source>
</evidence>
<dbReference type="InterPro" id="IPR028987">
    <property type="entry name" value="ATP_synth_B-like_membr_sf"/>
</dbReference>
<comment type="function">
    <text evidence="18">This protein is part of the stalk that links CF(0) to CF(1). It either transmits conformational changes from CF(0) to CF(1) or is implicated in proton conduction.</text>
</comment>
<feature type="transmembrane region" description="Helical" evidence="17">
    <location>
        <begin position="6"/>
        <end position="23"/>
    </location>
</feature>
<dbReference type="Pfam" id="PF00430">
    <property type="entry name" value="ATP-synt_B"/>
    <property type="match status" value="1"/>
</dbReference>
<keyword evidence="13 17" id="KW-0066">ATP synthesis</keyword>
<dbReference type="EMBL" id="JABFYL010000017">
    <property type="protein sequence ID" value="NVN49474.1"/>
    <property type="molecule type" value="Genomic_DNA"/>
</dbReference>
<dbReference type="AlphaFoldDB" id="A0A850PMF3"/>
<keyword evidence="21" id="KW-1185">Reference proteome</keyword>
<dbReference type="NCBIfam" id="TIGR01145">
    <property type="entry name" value="ATP_synt_delta"/>
    <property type="match status" value="1"/>
</dbReference>
<dbReference type="InterPro" id="IPR002146">
    <property type="entry name" value="ATP_synth_b/b'su_bac/chlpt"/>
</dbReference>
<evidence type="ECO:0000256" key="15">
    <source>
        <dbReference type="ARBA" id="ARBA00025198"/>
    </source>
</evidence>
<evidence type="ECO:0000256" key="7">
    <source>
        <dbReference type="ARBA" id="ARBA00022692"/>
    </source>
</evidence>
<dbReference type="Proteomes" id="UP000570517">
    <property type="component" value="Unassembled WGS sequence"/>
</dbReference>
<evidence type="ECO:0000256" key="6">
    <source>
        <dbReference type="ARBA" id="ARBA00022547"/>
    </source>
</evidence>
<comment type="similarity">
    <text evidence="3">In the N-terminal section; belongs to the ATPase B chain family.</text>
</comment>
<dbReference type="SUPFAM" id="SSF81573">
    <property type="entry name" value="F1F0 ATP synthase subunit B, membrane domain"/>
    <property type="match status" value="1"/>
</dbReference>
<keyword evidence="18" id="KW-0139">CF(1)</keyword>
<comment type="similarity">
    <text evidence="17">Belongs to the ATPase B chain family.</text>
</comment>
<dbReference type="Gene3D" id="1.20.5.620">
    <property type="entry name" value="F1F0 ATP synthase subunit B, membrane domain"/>
    <property type="match status" value="1"/>
</dbReference>
<dbReference type="Pfam" id="PF00213">
    <property type="entry name" value="OSCP"/>
    <property type="match status" value="1"/>
</dbReference>
<dbReference type="NCBIfam" id="NF009967">
    <property type="entry name" value="PRK13430.1"/>
    <property type="match status" value="1"/>
</dbReference>
<evidence type="ECO:0000256" key="5">
    <source>
        <dbReference type="ARBA" id="ARBA00022475"/>
    </source>
</evidence>
<evidence type="ECO:0000256" key="11">
    <source>
        <dbReference type="ARBA" id="ARBA00023136"/>
    </source>
</evidence>
<evidence type="ECO:0000256" key="1">
    <source>
        <dbReference type="ARBA" id="ARBA00004162"/>
    </source>
</evidence>
<keyword evidence="9 17" id="KW-1133">Transmembrane helix</keyword>
<keyword evidence="10 17" id="KW-0406">Ion transport</keyword>
<dbReference type="GO" id="GO:0046933">
    <property type="term" value="F:proton-transporting ATP synthase activity, rotational mechanism"/>
    <property type="evidence" value="ECO:0007669"/>
    <property type="project" value="UniProtKB-UniRule"/>
</dbReference>
<proteinExistence type="inferred from homology"/>
<organism evidence="20 21">
    <name type="scientific">Mycolicibacterium hippocampi</name>
    <dbReference type="NCBI Taxonomy" id="659824"/>
    <lineage>
        <taxon>Bacteria</taxon>
        <taxon>Bacillati</taxon>
        <taxon>Actinomycetota</taxon>
        <taxon>Actinomycetes</taxon>
        <taxon>Mycobacteriales</taxon>
        <taxon>Mycobacteriaceae</taxon>
        <taxon>Mycolicibacterium</taxon>
    </lineage>
</organism>
<reference evidence="20 21" key="1">
    <citation type="submission" date="2020-05" db="EMBL/GenBank/DDBJ databases">
        <title>Draft genome sequence of Mycobacterium hippocampi DL, isolated from European seabass, Dicentrarchus labrax, reared in fish farms.</title>
        <authorList>
            <person name="Stathopoulou P."/>
            <person name="Asimakis E."/>
            <person name="Tzokas K."/>
            <person name="Batargias C."/>
            <person name="Tsiamis G."/>
        </authorList>
    </citation>
    <scope>NUCLEOTIDE SEQUENCE [LARGE SCALE GENOMIC DNA]</scope>
    <source>
        <strain evidence="20 21">DL</strain>
    </source>
</reference>
<keyword evidence="19" id="KW-0175">Coiled coil</keyword>
<comment type="function">
    <text evidence="17">Component of the F(0) channel, it forms part of the peripheral stalk, linking F(1) to F(0).</text>
</comment>
<comment type="caution">
    <text evidence="20">The sequence shown here is derived from an EMBL/GenBank/DDBJ whole genome shotgun (WGS) entry which is preliminary data.</text>
</comment>
<keyword evidence="6 17" id="KW-0138">CF(0)</keyword>
<feature type="coiled-coil region" evidence="19">
    <location>
        <begin position="30"/>
        <end position="64"/>
    </location>
</feature>
<evidence type="ECO:0000256" key="16">
    <source>
        <dbReference type="ARBA" id="ARBA00025830"/>
    </source>
</evidence>
<dbReference type="NCBIfam" id="NF009961">
    <property type="entry name" value="PRK13428.1"/>
    <property type="match status" value="1"/>
</dbReference>
<accession>A0A850PMF3</accession>
<protein>
    <recommendedName>
        <fullName evidence="17 18">Multifunctional fusion protein</fullName>
    </recommendedName>
    <domain>
        <recommendedName>
            <fullName evidence="17">ATP synthase subunit b</fullName>
        </recommendedName>
        <alternativeName>
            <fullName evidence="17">ATP synthase F(0) sector subunit b</fullName>
        </alternativeName>
        <alternativeName>
            <fullName evidence="17">ATPase subunit I</fullName>
        </alternativeName>
        <alternativeName>
            <fullName evidence="17">F-type ATPase subunit b</fullName>
            <shortName evidence="17">F-ATPase subunit b</shortName>
        </alternativeName>
    </domain>
    <domain>
        <recommendedName>
            <fullName evidence="18">ATP synthase subunit delta</fullName>
        </recommendedName>
        <alternativeName>
            <fullName evidence="18">ATP synthase F(1) sector subunit delta</fullName>
        </alternativeName>
        <alternativeName>
            <fullName evidence="18">F-type ATPase subunit delta</fullName>
            <shortName evidence="18">F-ATPase subunit delta</shortName>
        </alternativeName>
    </domain>
</protein>
<dbReference type="HAMAP" id="MF_01416">
    <property type="entry name" value="ATP_synth_delta_bact"/>
    <property type="match status" value="1"/>
</dbReference>
<keyword evidence="11 17" id="KW-0472">Membrane</keyword>
<gene>
    <name evidence="17" type="primary">atpF</name>
    <name evidence="18" type="synonym">atpH</name>
    <name evidence="20" type="ORF">HLY00_5593</name>
</gene>
<sequence>MSTLIGNLVGFAIIGFLVWKYVVPLVRKMMHQQQEAVRVALEESKSAEEKLANADQMHAKALEDAKSDGAKVTDEARADSARIVEQLREQAATDAERIKAQGEQQVQLLRQQTIRGLRQNLGVESVQKAEDLVRNFVADPAAQSSIVDKFLDELDDMAPSPAVLTAGATLNLRAASRDALAALVKEFESVTDGADAETLTALAENLPAVAKLLLDEPALNKALAQPTEESAAKVQMVERLFTDKVDANTLKLLNTAVSQRWSSEANLIDAVEHVARLALLVRAERDGQAEEVEEQLFRFGRVLDNESRLSRLLSDHMVPTERRVSLLQNVLDSGGGVNATAAALLTQTVELLRGEPAEVAVNELAELAVARRGEVVAEVTAAADLSDEQATRLTEVLSRIYGHPVSVQLNIDPAVLGGLLIAVGDEVIDGSISSRLEAARTGLPD</sequence>
<evidence type="ECO:0000256" key="2">
    <source>
        <dbReference type="ARBA" id="ARBA00010377"/>
    </source>
</evidence>
<comment type="function">
    <text evidence="14">This fusion protein includes a component of the F(0) channel (subunit b) and of the F(1) subunit (subunit delta). Two copies of subunit b and one of delta together form the peripheral 'stator' stalk which links F(1) to F(0).</text>
</comment>
<keyword evidence="12" id="KW-0511">Multifunctional enzyme</keyword>
<comment type="similarity">
    <text evidence="2">In the C-terminal section; belongs to the ATPase delta chain family.</text>
</comment>
<evidence type="ECO:0000256" key="8">
    <source>
        <dbReference type="ARBA" id="ARBA00022781"/>
    </source>
</evidence>
<dbReference type="GO" id="GO:0045259">
    <property type="term" value="C:proton-transporting ATP synthase complex"/>
    <property type="evidence" value="ECO:0007669"/>
    <property type="project" value="UniProtKB-KW"/>
</dbReference>
<dbReference type="GO" id="GO:0005886">
    <property type="term" value="C:plasma membrane"/>
    <property type="evidence" value="ECO:0007669"/>
    <property type="project" value="UniProtKB-SubCell"/>
</dbReference>
<evidence type="ECO:0000256" key="19">
    <source>
        <dbReference type="SAM" id="Coils"/>
    </source>
</evidence>
<dbReference type="InterPro" id="IPR000711">
    <property type="entry name" value="ATPase_OSCP/dsu"/>
</dbReference>
<dbReference type="RefSeq" id="WP_178357854.1">
    <property type="nucleotide sequence ID" value="NZ_JABFYL010000017.1"/>
</dbReference>
<evidence type="ECO:0000256" key="17">
    <source>
        <dbReference type="HAMAP-Rule" id="MF_01398"/>
    </source>
</evidence>
<evidence type="ECO:0000256" key="3">
    <source>
        <dbReference type="ARBA" id="ARBA00010811"/>
    </source>
</evidence>
<comment type="similarity">
    <text evidence="18">Belongs to the ATPase delta chain family.</text>
</comment>
<evidence type="ECO:0000256" key="12">
    <source>
        <dbReference type="ARBA" id="ARBA00023268"/>
    </source>
</evidence>
<evidence type="ECO:0000313" key="20">
    <source>
        <dbReference type="EMBL" id="NVN49474.1"/>
    </source>
</evidence>
<evidence type="ECO:0000256" key="9">
    <source>
        <dbReference type="ARBA" id="ARBA00022989"/>
    </source>
</evidence>
<keyword evidence="4 17" id="KW-0813">Transport</keyword>
<keyword evidence="5 17" id="KW-1003">Cell membrane</keyword>